<organism evidence="1 2">
    <name type="scientific">Steinernema hermaphroditum</name>
    <dbReference type="NCBI Taxonomy" id="289476"/>
    <lineage>
        <taxon>Eukaryota</taxon>
        <taxon>Metazoa</taxon>
        <taxon>Ecdysozoa</taxon>
        <taxon>Nematoda</taxon>
        <taxon>Chromadorea</taxon>
        <taxon>Rhabditida</taxon>
        <taxon>Tylenchina</taxon>
        <taxon>Panagrolaimomorpha</taxon>
        <taxon>Strongyloidoidea</taxon>
        <taxon>Steinernematidae</taxon>
        <taxon>Steinernema</taxon>
    </lineage>
</organism>
<keyword evidence="2" id="KW-1185">Reference proteome</keyword>
<dbReference type="Proteomes" id="UP001175271">
    <property type="component" value="Unassembled WGS sequence"/>
</dbReference>
<dbReference type="EMBL" id="JAUCMV010000004">
    <property type="protein sequence ID" value="KAK0406298.1"/>
    <property type="molecule type" value="Genomic_DNA"/>
</dbReference>
<evidence type="ECO:0000313" key="2">
    <source>
        <dbReference type="Proteomes" id="UP001175271"/>
    </source>
</evidence>
<protein>
    <submittedName>
        <fullName evidence="1">Uncharacterized protein</fullName>
    </submittedName>
</protein>
<evidence type="ECO:0000313" key="1">
    <source>
        <dbReference type="EMBL" id="KAK0406298.1"/>
    </source>
</evidence>
<gene>
    <name evidence="1" type="ORF">QR680_018486</name>
</gene>
<dbReference type="AlphaFoldDB" id="A0AA39HI40"/>
<reference evidence="1" key="1">
    <citation type="submission" date="2023-06" db="EMBL/GenBank/DDBJ databases">
        <title>Genomic analysis of the entomopathogenic nematode Steinernema hermaphroditum.</title>
        <authorList>
            <person name="Schwarz E.M."/>
            <person name="Heppert J.K."/>
            <person name="Baniya A."/>
            <person name="Schwartz H.T."/>
            <person name="Tan C.-H."/>
            <person name="Antoshechkin I."/>
            <person name="Sternberg P.W."/>
            <person name="Goodrich-Blair H."/>
            <person name="Dillman A.R."/>
        </authorList>
    </citation>
    <scope>NUCLEOTIDE SEQUENCE</scope>
    <source>
        <strain evidence="1">PS9179</strain>
        <tissue evidence="1">Whole animal</tissue>
    </source>
</reference>
<sequence length="71" mass="7845">MNRRKPNSPTSSACLCDVQSCEKLFSRPSRTMPKQEFEFIDMMGPLVAAAIFIRTTTGRSMKSSDPVGTSN</sequence>
<name>A0AA39HI40_9BILA</name>
<comment type="caution">
    <text evidence="1">The sequence shown here is derived from an EMBL/GenBank/DDBJ whole genome shotgun (WGS) entry which is preliminary data.</text>
</comment>
<proteinExistence type="predicted"/>
<accession>A0AA39HI40</accession>